<organism evidence="2 3">
    <name type="scientific">Falsiroseomonas oleicola</name>
    <dbReference type="NCBI Taxonomy" id="2801474"/>
    <lineage>
        <taxon>Bacteria</taxon>
        <taxon>Pseudomonadati</taxon>
        <taxon>Pseudomonadota</taxon>
        <taxon>Alphaproteobacteria</taxon>
        <taxon>Acetobacterales</taxon>
        <taxon>Roseomonadaceae</taxon>
        <taxon>Falsiroseomonas</taxon>
    </lineage>
</organism>
<proteinExistence type="predicted"/>
<evidence type="ECO:0000313" key="2">
    <source>
        <dbReference type="EMBL" id="MBU8545852.1"/>
    </source>
</evidence>
<evidence type="ECO:0000256" key="1">
    <source>
        <dbReference type="SAM" id="Phobius"/>
    </source>
</evidence>
<protein>
    <recommendedName>
        <fullName evidence="4">YitT family protein</fullName>
    </recommendedName>
</protein>
<feature type="transmembrane region" description="Helical" evidence="1">
    <location>
        <begin position="86"/>
        <end position="109"/>
    </location>
</feature>
<comment type="caution">
    <text evidence="2">The sequence shown here is derived from an EMBL/GenBank/DDBJ whole genome shotgun (WGS) entry which is preliminary data.</text>
</comment>
<dbReference type="InterPro" id="IPR045466">
    <property type="entry name" value="DUF6498"/>
</dbReference>
<keyword evidence="1" id="KW-0472">Membrane</keyword>
<feature type="transmembrane region" description="Helical" evidence="1">
    <location>
        <begin position="129"/>
        <end position="150"/>
    </location>
</feature>
<gene>
    <name evidence="2" type="ORF">JJQ90_19165</name>
</gene>
<keyword evidence="1" id="KW-1133">Transmembrane helix</keyword>
<accession>A0ABS6HAU0</accession>
<dbReference type="RefSeq" id="WP_216877874.1">
    <property type="nucleotide sequence ID" value="NZ_JAERQM010000006.1"/>
</dbReference>
<name>A0ABS6HAU0_9PROT</name>
<reference evidence="2 3" key="1">
    <citation type="submission" date="2021-01" db="EMBL/GenBank/DDBJ databases">
        <title>Roseomonas sp. nov, a bacterium isolated from an oil production mixture in Yumen Oilfield.</title>
        <authorList>
            <person name="Wu D."/>
        </authorList>
    </citation>
    <scope>NUCLEOTIDE SEQUENCE [LARGE SCALE GENOMIC DNA]</scope>
    <source>
        <strain evidence="2 3">ROY-5-3</strain>
    </source>
</reference>
<feature type="transmembrane region" description="Helical" evidence="1">
    <location>
        <begin position="26"/>
        <end position="49"/>
    </location>
</feature>
<feature type="transmembrane region" description="Helical" evidence="1">
    <location>
        <begin position="55"/>
        <end position="74"/>
    </location>
</feature>
<dbReference type="EMBL" id="JAERQM010000006">
    <property type="protein sequence ID" value="MBU8545852.1"/>
    <property type="molecule type" value="Genomic_DNA"/>
</dbReference>
<sequence length="223" mass="24306">MKKPQASMQANPAGAVARLAGLKTPLLASAIALVLANLIPLAGALLGYWSSYELMLLFWAENVLIGLFQLLRMGTVLVRRREMQMLFLMPFFTVHYGLFTYVHGTFLTLLLGGGVTLEAAVVELVSPEALPWALLALVASHGLSFALNFLGEGEWRRVEPKALMKQPYGRVVLLHLVIIFGGVIAMAANDATIALAMLVVAKVVMDLRAHWREHRNAPPAAQP</sequence>
<dbReference type="Pfam" id="PF20108">
    <property type="entry name" value="DUF6498"/>
    <property type="match status" value="1"/>
</dbReference>
<evidence type="ECO:0008006" key="4">
    <source>
        <dbReference type="Google" id="ProtNLM"/>
    </source>
</evidence>
<keyword evidence="3" id="KW-1185">Reference proteome</keyword>
<keyword evidence="1" id="KW-0812">Transmembrane</keyword>
<evidence type="ECO:0000313" key="3">
    <source>
        <dbReference type="Proteomes" id="UP000689967"/>
    </source>
</evidence>
<feature type="transmembrane region" description="Helical" evidence="1">
    <location>
        <begin position="171"/>
        <end position="201"/>
    </location>
</feature>
<dbReference type="Proteomes" id="UP000689967">
    <property type="component" value="Unassembled WGS sequence"/>
</dbReference>